<dbReference type="Pfam" id="PF00211">
    <property type="entry name" value="Guanylate_cyc"/>
    <property type="match status" value="1"/>
</dbReference>
<dbReference type="AlphaFoldDB" id="A0A7T2WMU2"/>
<dbReference type="GO" id="GO:0009190">
    <property type="term" value="P:cyclic nucleotide biosynthetic process"/>
    <property type="evidence" value="ECO:0007669"/>
    <property type="project" value="InterPro"/>
</dbReference>
<evidence type="ECO:0000313" key="3">
    <source>
        <dbReference type="EMBL" id="QPS32368.1"/>
    </source>
</evidence>
<gene>
    <name evidence="3" type="ORF">I6G59_10030</name>
</gene>
<feature type="compositionally biased region" description="Basic and acidic residues" evidence="1">
    <location>
        <begin position="15"/>
        <end position="31"/>
    </location>
</feature>
<feature type="compositionally biased region" description="Low complexity" evidence="1">
    <location>
        <begin position="158"/>
        <end position="180"/>
    </location>
</feature>
<protein>
    <submittedName>
        <fullName evidence="3">Adenylate/guanylate cyclase domain-containing protein</fullName>
    </submittedName>
</protein>
<dbReference type="GO" id="GO:0004016">
    <property type="term" value="F:adenylate cyclase activity"/>
    <property type="evidence" value="ECO:0007669"/>
    <property type="project" value="UniProtKB-ARBA"/>
</dbReference>
<feature type="compositionally biased region" description="Basic and acidic residues" evidence="1">
    <location>
        <begin position="239"/>
        <end position="255"/>
    </location>
</feature>
<dbReference type="PROSITE" id="PS50125">
    <property type="entry name" value="GUANYLATE_CYCLASE_2"/>
    <property type="match status" value="1"/>
</dbReference>
<feature type="domain" description="Guanylate cyclase" evidence="2">
    <location>
        <begin position="448"/>
        <end position="557"/>
    </location>
</feature>
<name>A0A7T2WMU2_9MICO</name>
<feature type="compositionally biased region" description="Low complexity" evidence="1">
    <location>
        <begin position="70"/>
        <end position="89"/>
    </location>
</feature>
<organism evidence="3 4">
    <name type="scientific">Brevibacterium casei</name>
    <dbReference type="NCBI Taxonomy" id="33889"/>
    <lineage>
        <taxon>Bacteria</taxon>
        <taxon>Bacillati</taxon>
        <taxon>Actinomycetota</taxon>
        <taxon>Actinomycetes</taxon>
        <taxon>Micrococcales</taxon>
        <taxon>Brevibacteriaceae</taxon>
        <taxon>Brevibacterium</taxon>
    </lineage>
</organism>
<dbReference type="InterPro" id="IPR029787">
    <property type="entry name" value="Nucleotide_cyclase"/>
</dbReference>
<dbReference type="Gene3D" id="3.30.70.1230">
    <property type="entry name" value="Nucleotide cyclase"/>
    <property type="match status" value="1"/>
</dbReference>
<reference evidence="3 4" key="1">
    <citation type="submission" date="2020-12" db="EMBL/GenBank/DDBJ databases">
        <title>FDA dAtabase for Regulatory Grade micrObial Sequences (FDA-ARGOS): Supporting development and validation of Infectious Disease Dx tests.</title>
        <authorList>
            <person name="Sproer C."/>
            <person name="Gronow S."/>
            <person name="Severitt S."/>
            <person name="Schroder I."/>
            <person name="Tallon L."/>
            <person name="Sadzewicz L."/>
            <person name="Zhao X."/>
            <person name="Boylan J."/>
            <person name="Ott S."/>
            <person name="Bowen H."/>
            <person name="Vavikolanu K."/>
            <person name="Mehta A."/>
            <person name="Aluvathingal J."/>
            <person name="Nadendla S."/>
            <person name="Lowell S."/>
            <person name="Myers T."/>
            <person name="Yan Y."/>
            <person name="Sichtig H."/>
        </authorList>
    </citation>
    <scope>NUCLEOTIDE SEQUENCE [LARGE SCALE GENOMIC DNA]</scope>
    <source>
        <strain evidence="3 4">FDAARGOS_902</strain>
    </source>
</reference>
<dbReference type="KEGG" id="bcau:I6G59_10030"/>
<dbReference type="SMART" id="SM00044">
    <property type="entry name" value="CYCc"/>
    <property type="match status" value="1"/>
</dbReference>
<feature type="region of interest" description="Disordered" evidence="1">
    <location>
        <begin position="1"/>
        <end position="268"/>
    </location>
</feature>
<feature type="compositionally biased region" description="Basic and acidic residues" evidence="1">
    <location>
        <begin position="181"/>
        <end position="208"/>
    </location>
</feature>
<dbReference type="CDD" id="cd07302">
    <property type="entry name" value="CHD"/>
    <property type="match status" value="1"/>
</dbReference>
<feature type="compositionally biased region" description="Low complexity" evidence="1">
    <location>
        <begin position="127"/>
        <end position="151"/>
    </location>
</feature>
<dbReference type="GO" id="GO:0035556">
    <property type="term" value="P:intracellular signal transduction"/>
    <property type="evidence" value="ECO:0007669"/>
    <property type="project" value="InterPro"/>
</dbReference>
<proteinExistence type="predicted"/>
<evidence type="ECO:0000256" key="1">
    <source>
        <dbReference type="SAM" id="MobiDB-lite"/>
    </source>
</evidence>
<dbReference type="Proteomes" id="UP000594979">
    <property type="component" value="Chromosome"/>
</dbReference>
<feature type="compositionally biased region" description="Low complexity" evidence="1">
    <location>
        <begin position="43"/>
        <end position="59"/>
    </location>
</feature>
<sequence>MMSEDTRQAAVSADDVEHRRNDESAREHASRDAAGQDAPVNRGPADSAAGGSATAGNDAEGAPTQDTSTGAPAQDAVAQAGSADGASAGTSEEDASGHPAPVHSTPGHGASRVEGVTHDGPQDVDSAHSGSAHSGSAHSGSAHSGSAHSGSAHGGPGVASADDATGADTAEAGSGDSAASRSDDTASRSDDTVSRGTDTTRRRARIDDSELPATSAMPVITANMLNGHPASVDDGASGRPDRADDFSEGLHEDPRTSAIDIVDDDDDDPVYETRTAAERLEEILLDGKRVLDRREAAKLGGISTVSARKMWRALGMAQTDAHDKAYTVSDAHALRMWAKPVADGLIDQETALSLARAIGQTTDRLVVWQMETIVEYLTEEKGLSEPEARREALEVIEDLIDPLQKMLTYSWRRNLAEVMGRLNVNVSDGLAMDNRQGWYDSSMPLARAVGFIDLVSYTRLSQKMEPRQLANMVQEFQGICYNIVATGGGRIIKTVGDEVFFAAETPLAGAEIAMSLMERVTAAADLPQARVGFVWGRVLSRLGDIFGSSVNLAARLTAVAEPGTIFTDEETARVLSTSDAYVFEPRGSLTLQGLGETGICRMERGTAARMKLDLDDES</sequence>
<accession>A0A7T2WMU2</accession>
<evidence type="ECO:0000259" key="2">
    <source>
        <dbReference type="PROSITE" id="PS50125"/>
    </source>
</evidence>
<dbReference type="SUPFAM" id="SSF55073">
    <property type="entry name" value="Nucleotide cyclase"/>
    <property type="match status" value="1"/>
</dbReference>
<dbReference type="InterPro" id="IPR001054">
    <property type="entry name" value="A/G_cyclase"/>
</dbReference>
<dbReference type="EMBL" id="CP065682">
    <property type="protein sequence ID" value="QPS32368.1"/>
    <property type="molecule type" value="Genomic_DNA"/>
</dbReference>
<evidence type="ECO:0000313" key="4">
    <source>
        <dbReference type="Proteomes" id="UP000594979"/>
    </source>
</evidence>